<evidence type="ECO:0000313" key="2">
    <source>
        <dbReference type="EMBL" id="ATF08619.1"/>
    </source>
</evidence>
<dbReference type="KEGG" id="elux:BTN50_0075"/>
<name>A0A291B6J3_9GAMM</name>
<evidence type="ECO:0000259" key="1">
    <source>
        <dbReference type="Pfam" id="PF13737"/>
    </source>
</evidence>
<accession>A0A291B6J3</accession>
<sequence length="66" mass="7423">MTALMVKCVFCNAMGQFARIPHSAFKLAQLPLSCSYYSCINKRTKTVDATFKTKNKGSTQLLMLRD</sequence>
<proteinExistence type="predicted"/>
<dbReference type="InterPro" id="IPR025668">
    <property type="entry name" value="Tnp_DDE_dom"/>
</dbReference>
<reference evidence="3" key="1">
    <citation type="submission" date="2017-04" db="EMBL/GenBank/DDBJ databases">
        <title>Genome evolution of the luminous symbionts of deep sea anglerfish.</title>
        <authorList>
            <person name="Hendry T.A."/>
        </authorList>
    </citation>
    <scope>NUCLEOTIDE SEQUENCE [LARGE SCALE GENOMIC DNA]</scope>
</reference>
<protein>
    <submittedName>
        <fullName evidence="2">Mobile element protein</fullName>
    </submittedName>
</protein>
<keyword evidence="3" id="KW-1185">Reference proteome</keyword>
<dbReference type="Proteomes" id="UP000218160">
    <property type="component" value="Chromosome 1"/>
</dbReference>
<gene>
    <name evidence="2" type="ORF">BTN50_0075</name>
</gene>
<dbReference type="EMBL" id="CP020660">
    <property type="protein sequence ID" value="ATF08619.1"/>
    <property type="molecule type" value="Genomic_DNA"/>
</dbReference>
<feature type="domain" description="Transposase DDE" evidence="1">
    <location>
        <begin position="2"/>
        <end position="59"/>
    </location>
</feature>
<dbReference type="Pfam" id="PF13737">
    <property type="entry name" value="DDE_Tnp_1_5"/>
    <property type="match status" value="1"/>
</dbReference>
<dbReference type="AlphaFoldDB" id="A0A291B6J3"/>
<organism evidence="2 3">
    <name type="scientific">Candidatus Enterovibrio altilux</name>
    <dbReference type="NCBI Taxonomy" id="1927128"/>
    <lineage>
        <taxon>Bacteria</taxon>
        <taxon>Pseudomonadati</taxon>
        <taxon>Pseudomonadota</taxon>
        <taxon>Gammaproteobacteria</taxon>
        <taxon>Vibrionales</taxon>
        <taxon>Vibrionaceae</taxon>
        <taxon>Enterovibrio</taxon>
    </lineage>
</organism>
<evidence type="ECO:0000313" key="3">
    <source>
        <dbReference type="Proteomes" id="UP000218160"/>
    </source>
</evidence>